<keyword evidence="3 6" id="KW-0812">Transmembrane</keyword>
<dbReference type="EMBL" id="JAUSUD010000009">
    <property type="protein sequence ID" value="MDQ0231048.1"/>
    <property type="molecule type" value="Genomic_DNA"/>
</dbReference>
<dbReference type="PANTHER" id="PTHR36115">
    <property type="entry name" value="PROLINE-RICH ANTIGEN HOMOLOG-RELATED"/>
    <property type="match status" value="1"/>
</dbReference>
<evidence type="ECO:0000256" key="2">
    <source>
        <dbReference type="ARBA" id="ARBA00022475"/>
    </source>
</evidence>
<keyword evidence="5 6" id="KW-0472">Membrane</keyword>
<accession>A0ABT9ZHM3</accession>
<reference evidence="8 9" key="1">
    <citation type="submission" date="2023-07" db="EMBL/GenBank/DDBJ databases">
        <title>Genomic Encyclopedia of Type Strains, Phase IV (KMG-IV): sequencing the most valuable type-strain genomes for metagenomic binning, comparative biology and taxonomic classification.</title>
        <authorList>
            <person name="Goeker M."/>
        </authorList>
    </citation>
    <scope>NUCLEOTIDE SEQUENCE [LARGE SCALE GENOMIC DNA]</scope>
    <source>
        <strain evidence="8 9">DSM 29005</strain>
    </source>
</reference>
<comment type="caution">
    <text evidence="8">The sequence shown here is derived from an EMBL/GenBank/DDBJ whole genome shotgun (WGS) entry which is preliminary data.</text>
</comment>
<evidence type="ECO:0000256" key="5">
    <source>
        <dbReference type="ARBA" id="ARBA00023136"/>
    </source>
</evidence>
<organism evidence="8 9">
    <name type="scientific">Metabacillus malikii</name>
    <dbReference type="NCBI Taxonomy" id="1504265"/>
    <lineage>
        <taxon>Bacteria</taxon>
        <taxon>Bacillati</taxon>
        <taxon>Bacillota</taxon>
        <taxon>Bacilli</taxon>
        <taxon>Bacillales</taxon>
        <taxon>Bacillaceae</taxon>
        <taxon>Metabacillus</taxon>
    </lineage>
</organism>
<evidence type="ECO:0000313" key="8">
    <source>
        <dbReference type="EMBL" id="MDQ0231048.1"/>
    </source>
</evidence>
<feature type="transmembrane region" description="Helical" evidence="6">
    <location>
        <begin position="28"/>
        <end position="46"/>
    </location>
</feature>
<gene>
    <name evidence="8" type="ORF">J2S19_002309</name>
</gene>
<evidence type="ECO:0000256" key="3">
    <source>
        <dbReference type="ARBA" id="ARBA00022692"/>
    </source>
</evidence>
<feature type="domain" description="RDD" evidence="7">
    <location>
        <begin position="21"/>
        <end position="145"/>
    </location>
</feature>
<evidence type="ECO:0000256" key="6">
    <source>
        <dbReference type="SAM" id="Phobius"/>
    </source>
</evidence>
<sequence>MDTTIENVNSAESSNDYQHMLAGFWIRFWAYLIDVIVIASINRIIVHPIFNLLNLDKQLLFTSTTTVVTTIIFFAYFVLMTKYFQQTLGKMILGIKVISLKEEKLDWATIIFREFIGRYISKTIVILYLVAAFTPKKQALHDLFSDTLVIHEKVYTKISTVANG</sequence>
<feature type="transmembrane region" description="Helical" evidence="6">
    <location>
        <begin position="58"/>
        <end position="79"/>
    </location>
</feature>
<dbReference type="InterPro" id="IPR010432">
    <property type="entry name" value="RDD"/>
</dbReference>
<evidence type="ECO:0000256" key="4">
    <source>
        <dbReference type="ARBA" id="ARBA00022989"/>
    </source>
</evidence>
<name>A0ABT9ZHM3_9BACI</name>
<evidence type="ECO:0000259" key="7">
    <source>
        <dbReference type="Pfam" id="PF06271"/>
    </source>
</evidence>
<evidence type="ECO:0000313" key="9">
    <source>
        <dbReference type="Proteomes" id="UP001234495"/>
    </source>
</evidence>
<comment type="subcellular location">
    <subcellularLocation>
        <location evidence="1">Cell membrane</location>
        <topology evidence="1">Multi-pass membrane protein</topology>
    </subcellularLocation>
</comment>
<dbReference type="RefSeq" id="WP_307341367.1">
    <property type="nucleotide sequence ID" value="NZ_JAUSUD010000009.1"/>
</dbReference>
<dbReference type="Pfam" id="PF06271">
    <property type="entry name" value="RDD"/>
    <property type="match status" value="1"/>
</dbReference>
<keyword evidence="9" id="KW-1185">Reference proteome</keyword>
<keyword evidence="2" id="KW-1003">Cell membrane</keyword>
<evidence type="ECO:0000256" key="1">
    <source>
        <dbReference type="ARBA" id="ARBA00004651"/>
    </source>
</evidence>
<dbReference type="InterPro" id="IPR051791">
    <property type="entry name" value="Pra-immunoreactive"/>
</dbReference>
<keyword evidence="4 6" id="KW-1133">Transmembrane helix</keyword>
<dbReference type="Proteomes" id="UP001234495">
    <property type="component" value="Unassembled WGS sequence"/>
</dbReference>
<proteinExistence type="predicted"/>
<protein>
    <submittedName>
        <fullName evidence="8">RDD family membrane protein YckC</fullName>
    </submittedName>
</protein>
<dbReference type="PANTHER" id="PTHR36115:SF9">
    <property type="entry name" value="LMO1584 PROTEIN"/>
    <property type="match status" value="1"/>
</dbReference>